<dbReference type="InterPro" id="IPR036236">
    <property type="entry name" value="Znf_C2H2_sf"/>
</dbReference>
<evidence type="ECO:0000256" key="1">
    <source>
        <dbReference type="ARBA" id="ARBA00004123"/>
    </source>
</evidence>
<dbReference type="FunFam" id="3.30.160.60:FF:000130">
    <property type="entry name" value="Spalt-like transcription factor 4"/>
    <property type="match status" value="1"/>
</dbReference>
<dbReference type="AlphaFoldDB" id="A0A8D9DVR5"/>
<feature type="domain" description="C2H2-type" evidence="10">
    <location>
        <begin position="36"/>
        <end position="63"/>
    </location>
</feature>
<comment type="subcellular location">
    <subcellularLocation>
        <location evidence="1">Nucleus</location>
    </subcellularLocation>
</comment>
<dbReference type="EMBL" id="HBUF01377790">
    <property type="protein sequence ID" value="CAG6729060.1"/>
    <property type="molecule type" value="Transcribed_RNA"/>
</dbReference>
<protein>
    <submittedName>
        <fullName evidence="11">Zinc finger protein 64 homolog, isoforms 1 and 2</fullName>
    </submittedName>
</protein>
<keyword evidence="7" id="KW-0804">Transcription</keyword>
<evidence type="ECO:0000256" key="4">
    <source>
        <dbReference type="ARBA" id="ARBA00022771"/>
    </source>
</evidence>
<dbReference type="GO" id="GO:0008270">
    <property type="term" value="F:zinc ion binding"/>
    <property type="evidence" value="ECO:0007669"/>
    <property type="project" value="UniProtKB-KW"/>
</dbReference>
<evidence type="ECO:0000256" key="2">
    <source>
        <dbReference type="ARBA" id="ARBA00022723"/>
    </source>
</evidence>
<evidence type="ECO:0000313" key="11">
    <source>
        <dbReference type="EMBL" id="CAG6729060.1"/>
    </source>
</evidence>
<keyword evidence="8" id="KW-0539">Nucleus</keyword>
<reference evidence="11" key="1">
    <citation type="submission" date="2021-05" db="EMBL/GenBank/DDBJ databases">
        <authorList>
            <person name="Alioto T."/>
            <person name="Alioto T."/>
            <person name="Gomez Garrido J."/>
        </authorList>
    </citation>
    <scope>NUCLEOTIDE SEQUENCE</scope>
</reference>
<dbReference type="PROSITE" id="PS00028">
    <property type="entry name" value="ZINC_FINGER_C2H2_1"/>
    <property type="match status" value="1"/>
</dbReference>
<dbReference type="PANTHER" id="PTHR24403:SF67">
    <property type="entry name" value="FI01116P-RELATED"/>
    <property type="match status" value="1"/>
</dbReference>
<dbReference type="GO" id="GO:0045944">
    <property type="term" value="P:positive regulation of transcription by RNA polymerase II"/>
    <property type="evidence" value="ECO:0007669"/>
    <property type="project" value="TreeGrafter"/>
</dbReference>
<keyword evidence="2" id="KW-0479">Metal-binding</keyword>
<dbReference type="InterPro" id="IPR013087">
    <property type="entry name" value="Znf_C2H2_type"/>
</dbReference>
<dbReference type="SMART" id="SM00355">
    <property type="entry name" value="ZnF_C2H2"/>
    <property type="match status" value="2"/>
</dbReference>
<evidence type="ECO:0000256" key="9">
    <source>
        <dbReference type="PROSITE-ProRule" id="PRU00042"/>
    </source>
</evidence>
<dbReference type="PROSITE" id="PS50157">
    <property type="entry name" value="ZINC_FINGER_C2H2_2"/>
    <property type="match status" value="2"/>
</dbReference>
<keyword evidence="3" id="KW-0677">Repeat</keyword>
<evidence type="ECO:0000259" key="10">
    <source>
        <dbReference type="PROSITE" id="PS50157"/>
    </source>
</evidence>
<dbReference type="SUPFAM" id="SSF57667">
    <property type="entry name" value="beta-beta-alpha zinc fingers"/>
    <property type="match status" value="1"/>
</dbReference>
<dbReference type="Gene3D" id="3.30.160.60">
    <property type="entry name" value="Classic Zinc Finger"/>
    <property type="match status" value="2"/>
</dbReference>
<evidence type="ECO:0000256" key="7">
    <source>
        <dbReference type="ARBA" id="ARBA00023163"/>
    </source>
</evidence>
<keyword evidence="5" id="KW-0862">Zinc</keyword>
<organism evidence="11">
    <name type="scientific">Cacopsylla melanoneura</name>
    <dbReference type="NCBI Taxonomy" id="428564"/>
    <lineage>
        <taxon>Eukaryota</taxon>
        <taxon>Metazoa</taxon>
        <taxon>Ecdysozoa</taxon>
        <taxon>Arthropoda</taxon>
        <taxon>Hexapoda</taxon>
        <taxon>Insecta</taxon>
        <taxon>Pterygota</taxon>
        <taxon>Neoptera</taxon>
        <taxon>Paraneoptera</taxon>
        <taxon>Hemiptera</taxon>
        <taxon>Sternorrhyncha</taxon>
        <taxon>Psylloidea</taxon>
        <taxon>Psyllidae</taxon>
        <taxon>Psyllinae</taxon>
        <taxon>Cacopsylla</taxon>
    </lineage>
</organism>
<proteinExistence type="predicted"/>
<evidence type="ECO:0000256" key="5">
    <source>
        <dbReference type="ARBA" id="ARBA00022833"/>
    </source>
</evidence>
<keyword evidence="6" id="KW-0805">Transcription regulation</keyword>
<feature type="domain" description="C2H2-type" evidence="10">
    <location>
        <begin position="64"/>
        <end position="92"/>
    </location>
</feature>
<sequence>MYCMFCNLSLSNDLESLLHHSRICAHVARPTADYTHMCIACSYHTIRKDDMKKHLRRHTGEKPFKCEYCPYRCSQISNLKKHVQIRHSNVKHCLNPPAGYNSTLS</sequence>
<dbReference type="PANTHER" id="PTHR24403">
    <property type="entry name" value="ZINC FINGER PROTEIN"/>
    <property type="match status" value="1"/>
</dbReference>
<evidence type="ECO:0000256" key="3">
    <source>
        <dbReference type="ARBA" id="ARBA00022737"/>
    </source>
</evidence>
<dbReference type="InterPro" id="IPR050688">
    <property type="entry name" value="Zinc_finger/UBP_domain"/>
</dbReference>
<evidence type="ECO:0000256" key="8">
    <source>
        <dbReference type="ARBA" id="ARBA00023242"/>
    </source>
</evidence>
<name>A0A8D9DVR5_9HEMI</name>
<accession>A0A8D9DVR5</accession>
<evidence type="ECO:0000256" key="6">
    <source>
        <dbReference type="ARBA" id="ARBA00023015"/>
    </source>
</evidence>
<dbReference type="GO" id="GO:0005634">
    <property type="term" value="C:nucleus"/>
    <property type="evidence" value="ECO:0007669"/>
    <property type="project" value="UniProtKB-SubCell"/>
</dbReference>
<keyword evidence="4 9" id="KW-0863">Zinc-finger</keyword>